<proteinExistence type="inferred from homology"/>
<dbReference type="SUPFAM" id="SSF53474">
    <property type="entry name" value="alpha/beta-Hydrolases"/>
    <property type="match status" value="1"/>
</dbReference>
<evidence type="ECO:0000256" key="2">
    <source>
        <dbReference type="ARBA" id="ARBA00022801"/>
    </source>
</evidence>
<feature type="domain" description="AB hydrolase-1" evidence="4">
    <location>
        <begin position="38"/>
        <end position="155"/>
    </location>
</feature>
<dbReference type="InterPro" id="IPR050266">
    <property type="entry name" value="AB_hydrolase_sf"/>
</dbReference>
<dbReference type="GO" id="GO:0016020">
    <property type="term" value="C:membrane"/>
    <property type="evidence" value="ECO:0007669"/>
    <property type="project" value="TreeGrafter"/>
</dbReference>
<dbReference type="PANTHER" id="PTHR43798:SF14">
    <property type="entry name" value="SERINE HYDROLASE-LIKE PROTEIN DDB_G0286239"/>
    <property type="match status" value="1"/>
</dbReference>
<dbReference type="Gene3D" id="3.40.50.1820">
    <property type="entry name" value="alpha/beta hydrolase"/>
    <property type="match status" value="1"/>
</dbReference>
<protein>
    <submittedName>
        <fullName evidence="5">Serine hydrolase like</fullName>
    </submittedName>
</protein>
<dbReference type="GO" id="GO:0016787">
    <property type="term" value="F:hydrolase activity"/>
    <property type="evidence" value="ECO:0007669"/>
    <property type="project" value="UniProtKB-KW"/>
</dbReference>
<dbReference type="Pfam" id="PF00561">
    <property type="entry name" value="Abhydrolase_1"/>
    <property type="match status" value="1"/>
</dbReference>
<dbReference type="PRINTS" id="PR00111">
    <property type="entry name" value="ABHYDROLASE"/>
</dbReference>
<evidence type="ECO:0000259" key="4">
    <source>
        <dbReference type="Pfam" id="PF00561"/>
    </source>
</evidence>
<comment type="similarity">
    <text evidence="1">Belongs to the AB hydrolase superfamily.</text>
</comment>
<accession>A0A8C2WKB3</accession>
<reference evidence="5" key="1">
    <citation type="submission" date="2025-08" db="UniProtKB">
        <authorList>
            <consortium name="Ensembl"/>
        </authorList>
    </citation>
    <scope>IDENTIFICATION</scope>
</reference>
<name>A0A8C2WKB3_CYCLU</name>
<dbReference type="AlphaFoldDB" id="A0A8C2WKB3"/>
<dbReference type="InterPro" id="IPR029058">
    <property type="entry name" value="AB_hydrolase_fold"/>
</dbReference>
<dbReference type="InterPro" id="IPR000073">
    <property type="entry name" value="AB_hydrolase_1"/>
</dbReference>
<sequence>SLQTHLAEICTLLISDLSIPVSWGQIRGKVWGPEHGRPVLCLHGWADNCGTFNTLIPLLPKEYRYVAVDLAGHGLSSHRPPGAFYTIIENVADVRRVVAGLRWTNFSIIGHSMGGSIAAMFSALYPEMVDTLVLLDSYGFVATDSKELPEVLRKVMVAMFQFEEKPEEKKRVYTYEKAVERLSAANPTMTEHSVRVLLERGLVQVEGGAVCVFYFVRSQKNPWRMCLEQSLEMQSRVRASVLLVLTDKGFNRTLFEPSQRKFTSTLLRGLQDRNHTVVTVPGDHHVHLNEPEVVAPIVSDFLRNRAASPSRAHHVFGLWEEAGEPGENPRCHGENMQTPHRRTAPTGN</sequence>
<feature type="compositionally biased region" description="Basic residues" evidence="3">
    <location>
        <begin position="339"/>
        <end position="348"/>
    </location>
</feature>
<evidence type="ECO:0000256" key="3">
    <source>
        <dbReference type="SAM" id="MobiDB-lite"/>
    </source>
</evidence>
<dbReference type="PANTHER" id="PTHR43798">
    <property type="entry name" value="MONOACYLGLYCEROL LIPASE"/>
    <property type="match status" value="1"/>
</dbReference>
<organism evidence="5 6">
    <name type="scientific">Cyclopterus lumpus</name>
    <name type="common">Lumpsucker</name>
    <dbReference type="NCBI Taxonomy" id="8103"/>
    <lineage>
        <taxon>Eukaryota</taxon>
        <taxon>Metazoa</taxon>
        <taxon>Chordata</taxon>
        <taxon>Craniata</taxon>
        <taxon>Vertebrata</taxon>
        <taxon>Euteleostomi</taxon>
        <taxon>Actinopterygii</taxon>
        <taxon>Neopterygii</taxon>
        <taxon>Teleostei</taxon>
        <taxon>Neoteleostei</taxon>
        <taxon>Acanthomorphata</taxon>
        <taxon>Eupercaria</taxon>
        <taxon>Perciformes</taxon>
        <taxon>Cottioidei</taxon>
        <taxon>Cottales</taxon>
        <taxon>Cyclopteridae</taxon>
        <taxon>Cyclopterus</taxon>
    </lineage>
</organism>
<dbReference type="Proteomes" id="UP000694565">
    <property type="component" value="Unplaced"/>
</dbReference>
<keyword evidence="2" id="KW-0378">Hydrolase</keyword>
<dbReference type="Ensembl" id="ENSCLMT00005005358.1">
    <property type="protein sequence ID" value="ENSCLMP00005005001.1"/>
    <property type="gene ID" value="ENSCLMG00005002693.1"/>
</dbReference>
<evidence type="ECO:0000256" key="1">
    <source>
        <dbReference type="ARBA" id="ARBA00008645"/>
    </source>
</evidence>
<dbReference type="GeneTree" id="ENSGT00530000063960"/>
<evidence type="ECO:0000313" key="6">
    <source>
        <dbReference type="Proteomes" id="UP000694565"/>
    </source>
</evidence>
<evidence type="ECO:0000313" key="5">
    <source>
        <dbReference type="Ensembl" id="ENSCLMP00005005001.1"/>
    </source>
</evidence>
<feature type="region of interest" description="Disordered" evidence="3">
    <location>
        <begin position="324"/>
        <end position="348"/>
    </location>
</feature>
<reference evidence="5" key="2">
    <citation type="submission" date="2025-09" db="UniProtKB">
        <authorList>
            <consortium name="Ensembl"/>
        </authorList>
    </citation>
    <scope>IDENTIFICATION</scope>
</reference>
<keyword evidence="6" id="KW-1185">Reference proteome</keyword>